<evidence type="ECO:0000256" key="3">
    <source>
        <dbReference type="ARBA" id="ARBA00022448"/>
    </source>
</evidence>
<dbReference type="GO" id="GO:0042597">
    <property type="term" value="C:periplasmic space"/>
    <property type="evidence" value="ECO:0007669"/>
    <property type="project" value="UniProtKB-SubCell"/>
</dbReference>
<dbReference type="PANTHER" id="PTHR30024">
    <property type="entry name" value="ALIPHATIC SULFONATES-BINDING PROTEIN-RELATED"/>
    <property type="match status" value="1"/>
</dbReference>
<proteinExistence type="inferred from homology"/>
<organism evidence="8 9">
    <name type="scientific">Nostoc commune NIES-4072</name>
    <dbReference type="NCBI Taxonomy" id="2005467"/>
    <lineage>
        <taxon>Bacteria</taxon>
        <taxon>Bacillati</taxon>
        <taxon>Cyanobacteriota</taxon>
        <taxon>Cyanophyceae</taxon>
        <taxon>Nostocales</taxon>
        <taxon>Nostocaceae</taxon>
        <taxon>Nostoc</taxon>
    </lineage>
</organism>
<reference evidence="8 9" key="1">
    <citation type="submission" date="2017-06" db="EMBL/GenBank/DDBJ databases">
        <title>Genome sequencing of cyanobaciteial culture collection at National Institute for Environmental Studies (NIES).</title>
        <authorList>
            <person name="Hirose Y."/>
            <person name="Shimura Y."/>
            <person name="Fujisawa T."/>
            <person name="Nakamura Y."/>
            <person name="Kawachi M."/>
        </authorList>
    </citation>
    <scope>NUCLEOTIDE SEQUENCE [LARGE SCALE GENOMIC DNA]</scope>
    <source>
        <strain evidence="8 9">NIES-4072</strain>
    </source>
</reference>
<keyword evidence="9" id="KW-1185">Reference proteome</keyword>
<name>A0A2R5FFM7_NOSCO</name>
<accession>A0A2R5FFM7</accession>
<dbReference type="EMBL" id="BDUD01000001">
    <property type="protein sequence ID" value="GBG16875.1"/>
    <property type="molecule type" value="Genomic_DNA"/>
</dbReference>
<keyword evidence="4" id="KW-0732">Signal</keyword>
<comment type="subcellular location">
    <subcellularLocation>
        <location evidence="1">Periplasm</location>
    </subcellularLocation>
</comment>
<dbReference type="NCBIfam" id="TIGR01728">
    <property type="entry name" value="SsuA_fam"/>
    <property type="match status" value="1"/>
</dbReference>
<evidence type="ECO:0000313" key="9">
    <source>
        <dbReference type="Proteomes" id="UP000245124"/>
    </source>
</evidence>
<dbReference type="CDD" id="cd13557">
    <property type="entry name" value="PBP2_SsuA"/>
    <property type="match status" value="1"/>
</dbReference>
<dbReference type="GO" id="GO:0042626">
    <property type="term" value="F:ATPase-coupled transmembrane transporter activity"/>
    <property type="evidence" value="ECO:0007669"/>
    <property type="project" value="InterPro"/>
</dbReference>
<evidence type="ECO:0000256" key="4">
    <source>
        <dbReference type="ARBA" id="ARBA00022729"/>
    </source>
</evidence>
<dbReference type="InterPro" id="IPR010067">
    <property type="entry name" value="ABC_SsuA_sub-bd"/>
</dbReference>
<protein>
    <recommendedName>
        <fullName evidence="6">Putative aliphatic sulfonates-binding protein</fullName>
    </recommendedName>
</protein>
<dbReference type="OrthoDB" id="527543at2"/>
<dbReference type="SUPFAM" id="SSF53850">
    <property type="entry name" value="Periplasmic binding protein-like II"/>
    <property type="match status" value="1"/>
</dbReference>
<dbReference type="Proteomes" id="UP000245124">
    <property type="component" value="Unassembled WGS sequence"/>
</dbReference>
<dbReference type="Gene3D" id="3.40.190.10">
    <property type="entry name" value="Periplasmic binding protein-like II"/>
    <property type="match status" value="2"/>
</dbReference>
<evidence type="ECO:0000256" key="5">
    <source>
        <dbReference type="ARBA" id="ARBA00055538"/>
    </source>
</evidence>
<dbReference type="AlphaFoldDB" id="A0A2R5FFM7"/>
<evidence type="ECO:0000256" key="1">
    <source>
        <dbReference type="ARBA" id="ARBA00004418"/>
    </source>
</evidence>
<dbReference type="NCBIfam" id="NF008588">
    <property type="entry name" value="PRK11553.1"/>
    <property type="match status" value="1"/>
</dbReference>
<gene>
    <name evidence="8" type="ORF">NIES4072_05210</name>
</gene>
<dbReference type="InterPro" id="IPR001638">
    <property type="entry name" value="Solute-binding_3/MltF_N"/>
</dbReference>
<dbReference type="RefSeq" id="WP_109007182.1">
    <property type="nucleotide sequence ID" value="NZ_BDUD01000001.1"/>
</dbReference>
<keyword evidence="3" id="KW-0813">Transport</keyword>
<feature type="domain" description="Solute-binding protein family 3/N-terminal" evidence="7">
    <location>
        <begin position="75"/>
        <end position="293"/>
    </location>
</feature>
<evidence type="ECO:0000256" key="2">
    <source>
        <dbReference type="ARBA" id="ARBA00010742"/>
    </source>
</evidence>
<dbReference type="FunFam" id="3.40.190.10:FF:000050">
    <property type="entry name" value="Sulfonate ABC transporter substrate-binding protein"/>
    <property type="match status" value="1"/>
</dbReference>
<evidence type="ECO:0000256" key="6">
    <source>
        <dbReference type="ARBA" id="ARBA00070228"/>
    </source>
</evidence>
<dbReference type="PANTHER" id="PTHR30024:SF42">
    <property type="entry name" value="ALIPHATIC SULFONATES-BINDING PROTEIN-RELATED"/>
    <property type="match status" value="1"/>
</dbReference>
<dbReference type="InterPro" id="IPR015168">
    <property type="entry name" value="SsuA/THI5"/>
</dbReference>
<comment type="similarity">
    <text evidence="2">Belongs to the bacterial solute-binding protein SsuA/TauA family.</text>
</comment>
<evidence type="ECO:0000259" key="7">
    <source>
        <dbReference type="SMART" id="SM00062"/>
    </source>
</evidence>
<evidence type="ECO:0000313" key="8">
    <source>
        <dbReference type="EMBL" id="GBG16875.1"/>
    </source>
</evidence>
<dbReference type="GO" id="GO:0016020">
    <property type="term" value="C:membrane"/>
    <property type="evidence" value="ECO:0007669"/>
    <property type="project" value="InterPro"/>
</dbReference>
<comment type="caution">
    <text evidence="8">The sequence shown here is derived from an EMBL/GenBank/DDBJ whole genome shotgun (WGS) entry which is preliminary data.</text>
</comment>
<comment type="function">
    <text evidence="5">Part of a binding-protein-dependent transport system for aliphatic sulfonates. Putative binding protein.</text>
</comment>
<sequence>MFEFLFNRIIIYCKQWVISRFASQTRLLSSTPIQITGSFITGLCLSLLFAACTANNPSNTTTESANNSTQNKASVVRFGYQKSAILLKTKGLLEKRLQTEGASVEWIEFPAGPQLLEAMNVGSIDFGHTGESPPIFAQAAGAAITYIAGIAPSPASSAILVSKKSAIKTVNDLKGKKIAFQKGSSAHYMLVQILEKYGLKYSDIQPIYLPPADARAAFVKGSIDAWSIWDPFYAAAEKSADARVLIDGTGINKQGGFYLASQKFASQQPEIIKTLLEEIQNFEQWADQHRDEVAANLSPILGIDLETMQKTTKRRKFGITPITQELITLQQQVADKFYELKLIPKELNVKEAMLRPEQYAAFSPKTN</sequence>
<dbReference type="SMART" id="SM00062">
    <property type="entry name" value="PBPb"/>
    <property type="match status" value="1"/>
</dbReference>
<dbReference type="Pfam" id="PF09084">
    <property type="entry name" value="NMT1"/>
    <property type="match status" value="1"/>
</dbReference>